<protein>
    <submittedName>
        <fullName evidence="2">Uncharacterized protein</fullName>
    </submittedName>
</protein>
<dbReference type="Proteomes" id="UP000887580">
    <property type="component" value="Unplaced"/>
</dbReference>
<evidence type="ECO:0000313" key="2">
    <source>
        <dbReference type="WBParaSite" id="PS1159_v2.g6789.t1"/>
    </source>
</evidence>
<name>A0AC35GMK4_9BILA</name>
<proteinExistence type="predicted"/>
<organism evidence="1 2">
    <name type="scientific">Panagrolaimus sp. PS1159</name>
    <dbReference type="NCBI Taxonomy" id="55785"/>
    <lineage>
        <taxon>Eukaryota</taxon>
        <taxon>Metazoa</taxon>
        <taxon>Ecdysozoa</taxon>
        <taxon>Nematoda</taxon>
        <taxon>Chromadorea</taxon>
        <taxon>Rhabditida</taxon>
        <taxon>Tylenchina</taxon>
        <taxon>Panagrolaimomorpha</taxon>
        <taxon>Panagrolaimoidea</taxon>
        <taxon>Panagrolaimidae</taxon>
        <taxon>Panagrolaimus</taxon>
    </lineage>
</organism>
<dbReference type="WBParaSite" id="PS1159_v2.g6789.t1">
    <property type="protein sequence ID" value="PS1159_v2.g6789.t1"/>
    <property type="gene ID" value="PS1159_v2.g6789"/>
</dbReference>
<evidence type="ECO:0000313" key="1">
    <source>
        <dbReference type="Proteomes" id="UP000887580"/>
    </source>
</evidence>
<sequence>MPEEAKLAIGEFQKPTRSITTENLNIQNVKLYQKNQQKGRRCAMEEDIVKKPDTKPLTFQPKELHPDTSEFTEATQQHHSPTTQHQHPSYQQHRYPK</sequence>
<accession>A0AC35GMK4</accession>
<reference evidence="2" key="1">
    <citation type="submission" date="2022-11" db="UniProtKB">
        <authorList>
            <consortium name="WormBaseParasite"/>
        </authorList>
    </citation>
    <scope>IDENTIFICATION</scope>
</reference>